<dbReference type="InterPro" id="IPR025287">
    <property type="entry name" value="WAK_GUB"/>
</dbReference>
<evidence type="ECO:0000313" key="5">
    <source>
        <dbReference type="Proteomes" id="UP000027138"/>
    </source>
</evidence>
<dbReference type="AlphaFoldDB" id="A0A067L6J4"/>
<gene>
    <name evidence="4" type="ORF">JCGZ_23780</name>
</gene>
<keyword evidence="2" id="KW-0732">Signal</keyword>
<dbReference type="Pfam" id="PF13947">
    <property type="entry name" value="GUB_WAK_bind"/>
    <property type="match status" value="1"/>
</dbReference>
<dbReference type="GO" id="GO:0030247">
    <property type="term" value="F:polysaccharide binding"/>
    <property type="evidence" value="ECO:0007669"/>
    <property type="project" value="InterPro"/>
</dbReference>
<name>A0A067L6J4_JATCU</name>
<organism evidence="4 5">
    <name type="scientific">Jatropha curcas</name>
    <name type="common">Barbados nut</name>
    <dbReference type="NCBI Taxonomy" id="180498"/>
    <lineage>
        <taxon>Eukaryota</taxon>
        <taxon>Viridiplantae</taxon>
        <taxon>Streptophyta</taxon>
        <taxon>Embryophyta</taxon>
        <taxon>Tracheophyta</taxon>
        <taxon>Spermatophyta</taxon>
        <taxon>Magnoliopsida</taxon>
        <taxon>eudicotyledons</taxon>
        <taxon>Gunneridae</taxon>
        <taxon>Pentapetalae</taxon>
        <taxon>rosids</taxon>
        <taxon>fabids</taxon>
        <taxon>Malpighiales</taxon>
        <taxon>Euphorbiaceae</taxon>
        <taxon>Crotonoideae</taxon>
        <taxon>Jatropheae</taxon>
        <taxon>Jatropha</taxon>
    </lineage>
</organism>
<dbReference type="STRING" id="180498.A0A067L6J4"/>
<comment type="subcellular location">
    <subcellularLocation>
        <location evidence="1">Membrane</location>
        <topology evidence="1">Single-pass membrane protein</topology>
    </subcellularLocation>
</comment>
<protein>
    <recommendedName>
        <fullName evidence="3">Wall-associated receptor kinase galacturonan-binding domain-containing protein</fullName>
    </recommendedName>
</protein>
<dbReference type="PANTHER" id="PTHR33138:SF30">
    <property type="entry name" value="LEAF RUST 10 DISEASE-RESISTANCE LOCUS RECEPTOR-LIKE PROTEIN KINASE-LIKE 2.7"/>
    <property type="match status" value="1"/>
</dbReference>
<accession>A0A067L6J4</accession>
<evidence type="ECO:0000256" key="1">
    <source>
        <dbReference type="ARBA" id="ARBA00004167"/>
    </source>
</evidence>
<evidence type="ECO:0000259" key="3">
    <source>
        <dbReference type="Pfam" id="PF13947"/>
    </source>
</evidence>
<sequence>MSSKQEENLQSKSPVQCRNFRNKPEKCLSSNFSLEGEVTDQILTPAANKKLSEGASINLKASSGTVRRSGRPNIRKNYTAVDTPLHADTNAALRSLLRKCASLRAAKSELDDEVIMLNILATLSGRKSKSNNDQCTSSCGDIHNISYPFRLNTDPTTCGNQNLQLVCENNLTVLYLDSAKYYVLSINYNNFTIRIVDALIQKDNCSSFPRHSLNQFYNQYWDTPYFRYFWPEAENYDEYKKSIVLVNCEHRILDSPLYVDAHPCINSTYYSGYWYIMLRSRSTYVRDLVDSCRVEQIVMASFLPKEAMDISYLDVHRIMSYGFEISWFRTCCDNYEENRCNLANTTEHCPGIGTATETNLLRQDVSCLLQSVRYLGRKDTDGYVGKKHSTCVFTFQGFP</sequence>
<proteinExistence type="predicted"/>
<dbReference type="PANTHER" id="PTHR33138">
    <property type="entry name" value="OS01G0690200 PROTEIN"/>
    <property type="match status" value="1"/>
</dbReference>
<dbReference type="Gene3D" id="1.20.58.1070">
    <property type="match status" value="1"/>
</dbReference>
<reference evidence="4 5" key="1">
    <citation type="journal article" date="2014" name="PLoS ONE">
        <title>Global Analysis of Gene Expression Profiles in Physic Nut (Jatropha curcas L.) Seedlings Exposed to Salt Stress.</title>
        <authorList>
            <person name="Zhang L."/>
            <person name="Zhang C."/>
            <person name="Wu P."/>
            <person name="Chen Y."/>
            <person name="Li M."/>
            <person name="Jiang H."/>
            <person name="Wu G."/>
        </authorList>
    </citation>
    <scope>NUCLEOTIDE SEQUENCE [LARGE SCALE GENOMIC DNA]</scope>
    <source>
        <strain evidence="5">cv. GZQX0401</strain>
        <tissue evidence="4">Young leaves</tissue>
    </source>
</reference>
<evidence type="ECO:0000256" key="2">
    <source>
        <dbReference type="ARBA" id="ARBA00022729"/>
    </source>
</evidence>
<dbReference type="Proteomes" id="UP000027138">
    <property type="component" value="Unassembled WGS sequence"/>
</dbReference>
<dbReference type="OrthoDB" id="851479at2759"/>
<evidence type="ECO:0000313" key="4">
    <source>
        <dbReference type="EMBL" id="KDP42838.1"/>
    </source>
</evidence>
<keyword evidence="5" id="KW-1185">Reference proteome</keyword>
<dbReference type="GO" id="GO:0016020">
    <property type="term" value="C:membrane"/>
    <property type="evidence" value="ECO:0007669"/>
    <property type="project" value="UniProtKB-SubCell"/>
</dbReference>
<dbReference type="EMBL" id="KK914286">
    <property type="protein sequence ID" value="KDP42838.1"/>
    <property type="molecule type" value="Genomic_DNA"/>
</dbReference>
<feature type="domain" description="Wall-associated receptor kinase galacturonan-binding" evidence="3">
    <location>
        <begin position="135"/>
        <end position="197"/>
    </location>
</feature>